<dbReference type="SUPFAM" id="SSF52540">
    <property type="entry name" value="P-loop containing nucleoside triphosphate hydrolases"/>
    <property type="match status" value="1"/>
</dbReference>
<evidence type="ECO:0000256" key="6">
    <source>
        <dbReference type="HAMAP-Rule" id="MF_02040"/>
    </source>
</evidence>
<keyword evidence="1 6" id="KW-0479">Metal-binding</keyword>
<dbReference type="HAMAP" id="MF_02040">
    <property type="entry name" value="Mrp_NBP35"/>
    <property type="match status" value="1"/>
</dbReference>
<dbReference type="CDD" id="cd02037">
    <property type="entry name" value="Mrp_NBP35"/>
    <property type="match status" value="1"/>
</dbReference>
<dbReference type="PANTHER" id="PTHR23264">
    <property type="entry name" value="NUCLEOTIDE-BINDING PROTEIN NBP35 YEAST -RELATED"/>
    <property type="match status" value="1"/>
</dbReference>
<evidence type="ECO:0000313" key="10">
    <source>
        <dbReference type="Proteomes" id="UP001594288"/>
    </source>
</evidence>
<comment type="caution">
    <text evidence="9">The sequence shown here is derived from an EMBL/GenBank/DDBJ whole genome shotgun (WGS) entry which is preliminary data.</text>
</comment>
<keyword evidence="6" id="KW-0378">Hydrolase</keyword>
<evidence type="ECO:0000256" key="4">
    <source>
        <dbReference type="ARBA" id="ARBA00023004"/>
    </source>
</evidence>
<organism evidence="9 10">
    <name type="scientific">Eiseniibacteriota bacterium</name>
    <dbReference type="NCBI Taxonomy" id="2212470"/>
    <lineage>
        <taxon>Bacteria</taxon>
        <taxon>Candidatus Eiseniibacteriota</taxon>
    </lineage>
</organism>
<feature type="compositionally biased region" description="Gly residues" evidence="7">
    <location>
        <begin position="11"/>
        <end position="31"/>
    </location>
</feature>
<dbReference type="InterPro" id="IPR036105">
    <property type="entry name" value="DiNase_FeMo-co_biosyn_sf"/>
</dbReference>
<dbReference type="NCBIfam" id="NF041136">
    <property type="entry name" value="MrpORP"/>
    <property type="match status" value="1"/>
</dbReference>
<comment type="function">
    <text evidence="6">Binds and transfers iron-sulfur (Fe-S) clusters to target apoproteins. Can hydrolyze ATP.</text>
</comment>
<protein>
    <recommendedName>
        <fullName evidence="6">Iron-sulfur cluster carrier protein</fullName>
    </recommendedName>
</protein>
<sequence>MTSVNGEKACGAGGAGAGEKTGAMGAAGAGGDARKQAGQERKARIAERMAKVKHKLIVMSGKGGVGKSTVAAYLAIELAAQGMKVGLMDADIHGPSIPKMLGLDGERPVAAGPSGALPIEYSENLKVISIGFLLSSSDQAVIWRGPLKMGLIEQFLGDVEWGPLDYLIVDSPPGTGDEPLSVCQLLPDLDGAIVVSTPQDIAIADVEKSITFCRRVNTPVLGVIENMSGLICPHCGGNIDVFKSGGAERLARKMSVPFLGRIPVTPEVVEACDRGDCSLANRTSGPLKEAMSRISASIMKLGRSSSGTNTPQAGASSHPDDPGQARARMPASGDIQPEAGNQRIASPLDGDRLSAHFGHATKFAIYEVSDGKILGEIAGVPPPHAPGVIPAWLAEQGVTLVIAGGLGRGAMEAFAEAGIDVISGAPSENARAVVDSYLAGNLRIGENICDH</sequence>
<feature type="binding site" evidence="6">
    <location>
        <begin position="61"/>
        <end position="68"/>
    </location>
    <ligand>
        <name>ATP</name>
        <dbReference type="ChEBI" id="CHEBI:30616"/>
    </ligand>
</feature>
<dbReference type="PROSITE" id="PS01215">
    <property type="entry name" value="MRP"/>
    <property type="match status" value="1"/>
</dbReference>
<evidence type="ECO:0000256" key="3">
    <source>
        <dbReference type="ARBA" id="ARBA00022840"/>
    </source>
</evidence>
<dbReference type="InterPro" id="IPR027417">
    <property type="entry name" value="P-loop_NTPase"/>
</dbReference>
<keyword evidence="10" id="KW-1185">Reference proteome</keyword>
<feature type="domain" description="Dinitrogenase iron-molybdenum cofactor biosynthesis" evidence="8">
    <location>
        <begin position="349"/>
        <end position="438"/>
    </location>
</feature>
<name>A0ABV6YQB0_UNCEI</name>
<feature type="region of interest" description="Disordered" evidence="7">
    <location>
        <begin position="1"/>
        <end position="43"/>
    </location>
</feature>
<keyword evidence="5 6" id="KW-0411">Iron-sulfur</keyword>
<proteinExistence type="inferred from homology"/>
<dbReference type="Pfam" id="PF02579">
    <property type="entry name" value="Nitro_FeMo-Co"/>
    <property type="match status" value="1"/>
</dbReference>
<dbReference type="InterPro" id="IPR000808">
    <property type="entry name" value="Mrp-like_CS"/>
</dbReference>
<dbReference type="EMBL" id="JBHPEI010000066">
    <property type="protein sequence ID" value="MFC1800092.1"/>
    <property type="molecule type" value="Genomic_DNA"/>
</dbReference>
<feature type="region of interest" description="Disordered" evidence="7">
    <location>
        <begin position="301"/>
        <end position="347"/>
    </location>
</feature>
<dbReference type="Gene3D" id="3.30.420.130">
    <property type="entry name" value="Dinitrogenase iron-molybdenum cofactor biosynthesis domain"/>
    <property type="match status" value="1"/>
</dbReference>
<evidence type="ECO:0000259" key="8">
    <source>
        <dbReference type="Pfam" id="PF02579"/>
    </source>
</evidence>
<comment type="subunit">
    <text evidence="6">Homodimer.</text>
</comment>
<feature type="compositionally biased region" description="Low complexity" evidence="7">
    <location>
        <begin position="1"/>
        <end position="10"/>
    </location>
</feature>
<dbReference type="InterPro" id="IPR003731">
    <property type="entry name" value="Di-Nase_FeMo-co_biosynth"/>
</dbReference>
<evidence type="ECO:0000256" key="7">
    <source>
        <dbReference type="SAM" id="MobiDB-lite"/>
    </source>
</evidence>
<keyword evidence="3 6" id="KW-0067">ATP-binding</keyword>
<dbReference type="PANTHER" id="PTHR23264:SF19">
    <property type="entry name" value="CYTOSOLIC FE-S CLUSTER ASSEMBLY FACTOR NUBP2"/>
    <property type="match status" value="1"/>
</dbReference>
<evidence type="ECO:0000256" key="1">
    <source>
        <dbReference type="ARBA" id="ARBA00022723"/>
    </source>
</evidence>
<dbReference type="Gene3D" id="3.40.50.300">
    <property type="entry name" value="P-loop containing nucleotide triphosphate hydrolases"/>
    <property type="match status" value="1"/>
</dbReference>
<dbReference type="InterPro" id="IPR033913">
    <property type="entry name" value="MTH1175_dom"/>
</dbReference>
<feature type="compositionally biased region" description="Basic and acidic residues" evidence="7">
    <location>
        <begin position="32"/>
        <end position="43"/>
    </location>
</feature>
<evidence type="ECO:0000256" key="5">
    <source>
        <dbReference type="ARBA" id="ARBA00023014"/>
    </source>
</evidence>
<dbReference type="InterPro" id="IPR019591">
    <property type="entry name" value="Mrp/NBP35_ATP-bd"/>
</dbReference>
<dbReference type="Pfam" id="PF10609">
    <property type="entry name" value="ParA"/>
    <property type="match status" value="1"/>
</dbReference>
<feature type="compositionally biased region" description="Polar residues" evidence="7">
    <location>
        <begin position="303"/>
        <end position="315"/>
    </location>
</feature>
<keyword evidence="4 6" id="KW-0408">Iron</keyword>
<dbReference type="CDD" id="cd00851">
    <property type="entry name" value="MTH1175"/>
    <property type="match status" value="1"/>
</dbReference>
<dbReference type="InterPro" id="IPR033756">
    <property type="entry name" value="YlxH/NBP35"/>
</dbReference>
<accession>A0ABV6YQB0</accession>
<gene>
    <name evidence="9" type="ORF">ACFL2Z_04170</name>
</gene>
<reference evidence="9 10" key="1">
    <citation type="submission" date="2024-09" db="EMBL/GenBank/DDBJ databases">
        <authorList>
            <person name="D'Angelo T."/>
        </authorList>
    </citation>
    <scope>NUCLEOTIDE SEQUENCE [LARGE SCALE GENOMIC DNA]</scope>
    <source>
        <strain evidence="9">SAG AM-311-F02</strain>
    </source>
</reference>
<keyword evidence="2 6" id="KW-0547">Nucleotide-binding</keyword>
<dbReference type="Proteomes" id="UP001594288">
    <property type="component" value="Unassembled WGS sequence"/>
</dbReference>
<comment type="similarity">
    <text evidence="6">Belongs to the Mrp/NBP35 ATP-binding proteins family.</text>
</comment>
<evidence type="ECO:0000313" key="9">
    <source>
        <dbReference type="EMBL" id="MFC1800092.1"/>
    </source>
</evidence>
<evidence type="ECO:0000256" key="2">
    <source>
        <dbReference type="ARBA" id="ARBA00022741"/>
    </source>
</evidence>
<dbReference type="SUPFAM" id="SSF53146">
    <property type="entry name" value="Nitrogenase accessory factor-like"/>
    <property type="match status" value="1"/>
</dbReference>